<sequence length="688" mass="75801">MSYNPAHRFKPGRLFITCIDAENIRGRADSNEDTLTPHLLFTTGIDVPIRQSRIGAIKGYNVAFGREVVSIDIANPEQLLVNGDIYLIVQLRDGLKGLIAQCNASITEVLLTPGVDTARSLSVLTPGDTSTNSTVNLAFIFVKANPGLLKLDLSTFKNCVENSSKRYISVLTPDGQSKTSSLADRSSLEGGFSFWVDDRNWFGQIDVEIHEEGGDQEVIGECKLVIIDCFKGEDGEMNSSTISMAWDRRMNIHTPSISLRHCFLAAGIVRVKCIDANGVGDAAHPRVVIKAAGRTHMTKKPTLATTSSLLWDNELEIPVVSESSLTIEFGDFDQVTSEFESLGSSDVNLLPLYKSSNIDVSVNLKHQNELGEMIDVGKIQLALQFVFQGPTNVAFPRDQDTVQSYIPGDSETITELAKNDAPGFSEFAIKQAFDKIDLDKNGYIGAAELRHCLVCMGEHVTEAEIDMMISMLDLNGDGQVSFRSFKAMVESPDPANDDFSYLYVPTRADRDQGNNNMQVFSTYVQFYSITKADVLRAWDALRRSALSSRRGSSTRFDIGYEQLSELMPQFGESSEIFDLLRSDTDNAIDGRQLVMSFASVVAFSSTEKCKLAFDMFDVDGSGYLSIDQIEVLLTCTHFSKRETLKKKAYNLLRLVGEKGTGGVSMKALTLGADKFPSLIFPSTKQQEV</sequence>
<dbReference type="GO" id="GO:0005509">
    <property type="term" value="F:calcium ion binding"/>
    <property type="evidence" value="ECO:0007669"/>
    <property type="project" value="InterPro"/>
</dbReference>
<accession>A0AAD8Y0U7</accession>
<organism evidence="5 6">
    <name type="scientific">Skeletonema marinoi</name>
    <dbReference type="NCBI Taxonomy" id="267567"/>
    <lineage>
        <taxon>Eukaryota</taxon>
        <taxon>Sar</taxon>
        <taxon>Stramenopiles</taxon>
        <taxon>Ochrophyta</taxon>
        <taxon>Bacillariophyta</taxon>
        <taxon>Coscinodiscophyceae</taxon>
        <taxon>Thalassiosirophycidae</taxon>
        <taxon>Thalassiosirales</taxon>
        <taxon>Skeletonemataceae</taxon>
        <taxon>Skeletonema</taxon>
        <taxon>Skeletonema marinoi-dohrnii complex</taxon>
    </lineage>
</organism>
<dbReference type="Gene3D" id="1.10.238.10">
    <property type="entry name" value="EF-hand"/>
    <property type="match status" value="2"/>
</dbReference>
<evidence type="ECO:0000313" key="5">
    <source>
        <dbReference type="EMBL" id="KAK1737134.1"/>
    </source>
</evidence>
<evidence type="ECO:0000256" key="2">
    <source>
        <dbReference type="ARBA" id="ARBA00022737"/>
    </source>
</evidence>
<name>A0AAD8Y0U7_9STRA</name>
<dbReference type="SMART" id="SM00054">
    <property type="entry name" value="EFh"/>
    <property type="match status" value="3"/>
</dbReference>
<dbReference type="PROSITE" id="PS50222">
    <property type="entry name" value="EF_HAND_2"/>
    <property type="match status" value="3"/>
</dbReference>
<evidence type="ECO:0000313" key="6">
    <source>
        <dbReference type="Proteomes" id="UP001224775"/>
    </source>
</evidence>
<dbReference type="Gene3D" id="2.60.40.150">
    <property type="entry name" value="C2 domain"/>
    <property type="match status" value="1"/>
</dbReference>
<dbReference type="InterPro" id="IPR018247">
    <property type="entry name" value="EF_Hand_1_Ca_BS"/>
</dbReference>
<dbReference type="CDD" id="cd00051">
    <property type="entry name" value="EFh"/>
    <property type="match status" value="1"/>
</dbReference>
<evidence type="ECO:0000256" key="3">
    <source>
        <dbReference type="ARBA" id="ARBA00022837"/>
    </source>
</evidence>
<dbReference type="InterPro" id="IPR002048">
    <property type="entry name" value="EF_hand_dom"/>
</dbReference>
<feature type="domain" description="EF-hand" evidence="4">
    <location>
        <begin position="424"/>
        <end position="459"/>
    </location>
</feature>
<proteinExistence type="predicted"/>
<dbReference type="InterPro" id="IPR011992">
    <property type="entry name" value="EF-hand-dom_pair"/>
</dbReference>
<comment type="caution">
    <text evidence="5">The sequence shown here is derived from an EMBL/GenBank/DDBJ whole genome shotgun (WGS) entry which is preliminary data.</text>
</comment>
<dbReference type="FunFam" id="1.10.238.10:FF:000003">
    <property type="entry name" value="Calmodulin A"/>
    <property type="match status" value="1"/>
</dbReference>
<dbReference type="PROSITE" id="PS00303">
    <property type="entry name" value="S100_CABP"/>
    <property type="match status" value="1"/>
</dbReference>
<dbReference type="InterPro" id="IPR039647">
    <property type="entry name" value="EF_hand_pair_protein_CML-like"/>
</dbReference>
<keyword evidence="6" id="KW-1185">Reference proteome</keyword>
<dbReference type="SUPFAM" id="SSF47473">
    <property type="entry name" value="EF-hand"/>
    <property type="match status" value="2"/>
</dbReference>
<gene>
    <name evidence="5" type="ORF">QTG54_012001</name>
</gene>
<evidence type="ECO:0000259" key="4">
    <source>
        <dbReference type="PROSITE" id="PS50222"/>
    </source>
</evidence>
<protein>
    <submittedName>
        <fullName evidence="5">EF-hand domain-containing protein</fullName>
    </submittedName>
</protein>
<dbReference type="Pfam" id="PF13202">
    <property type="entry name" value="EF-hand_5"/>
    <property type="match status" value="1"/>
</dbReference>
<evidence type="ECO:0000256" key="1">
    <source>
        <dbReference type="ARBA" id="ARBA00022723"/>
    </source>
</evidence>
<dbReference type="Pfam" id="PF13499">
    <property type="entry name" value="EF-hand_7"/>
    <property type="match status" value="1"/>
</dbReference>
<dbReference type="InterPro" id="IPR035892">
    <property type="entry name" value="C2_domain_sf"/>
</dbReference>
<dbReference type="SUPFAM" id="SSF49562">
    <property type="entry name" value="C2 domain (Calcium/lipid-binding domain, CaLB)"/>
    <property type="match status" value="1"/>
</dbReference>
<dbReference type="PROSITE" id="PS00018">
    <property type="entry name" value="EF_HAND_1"/>
    <property type="match status" value="1"/>
</dbReference>
<feature type="domain" description="EF-hand" evidence="4">
    <location>
        <begin position="604"/>
        <end position="639"/>
    </location>
</feature>
<dbReference type="EMBL" id="JATAAI010000026">
    <property type="protein sequence ID" value="KAK1737134.1"/>
    <property type="molecule type" value="Genomic_DNA"/>
</dbReference>
<dbReference type="Proteomes" id="UP001224775">
    <property type="component" value="Unassembled WGS sequence"/>
</dbReference>
<feature type="domain" description="EF-hand" evidence="4">
    <location>
        <begin position="460"/>
        <end position="495"/>
    </location>
</feature>
<keyword evidence="2" id="KW-0677">Repeat</keyword>
<dbReference type="AlphaFoldDB" id="A0AAD8Y0U7"/>
<dbReference type="InterPro" id="IPR001751">
    <property type="entry name" value="S100/CaBP7/8-like_CS"/>
</dbReference>
<keyword evidence="1" id="KW-0479">Metal-binding</keyword>
<reference evidence="5" key="1">
    <citation type="submission" date="2023-06" db="EMBL/GenBank/DDBJ databases">
        <title>Survivors Of The Sea: Transcriptome response of Skeletonema marinoi to long-term dormancy.</title>
        <authorList>
            <person name="Pinder M.I.M."/>
            <person name="Kourtchenko O."/>
            <person name="Robertson E.K."/>
            <person name="Larsson T."/>
            <person name="Maumus F."/>
            <person name="Osuna-Cruz C.M."/>
            <person name="Vancaester E."/>
            <person name="Stenow R."/>
            <person name="Vandepoele K."/>
            <person name="Ploug H."/>
            <person name="Bruchert V."/>
            <person name="Godhe A."/>
            <person name="Topel M."/>
        </authorList>
    </citation>
    <scope>NUCLEOTIDE SEQUENCE</scope>
    <source>
        <strain evidence="5">R05AC</strain>
    </source>
</reference>
<dbReference type="PANTHER" id="PTHR10891">
    <property type="entry name" value="EF-HAND CALCIUM-BINDING DOMAIN CONTAINING PROTEIN"/>
    <property type="match status" value="1"/>
</dbReference>
<keyword evidence="3" id="KW-0106">Calcium</keyword>